<keyword evidence="2" id="KW-1185">Reference proteome</keyword>
<dbReference type="AlphaFoldDB" id="A0A7I7LHH0"/>
<organism evidence="1 2">
    <name type="scientific">Mycobacterium shottsii</name>
    <dbReference type="NCBI Taxonomy" id="133549"/>
    <lineage>
        <taxon>Bacteria</taxon>
        <taxon>Bacillati</taxon>
        <taxon>Actinomycetota</taxon>
        <taxon>Actinomycetes</taxon>
        <taxon>Mycobacteriales</taxon>
        <taxon>Mycobacteriaceae</taxon>
        <taxon>Mycobacterium</taxon>
        <taxon>Mycobacterium ulcerans group</taxon>
    </lineage>
</organism>
<accession>A0A7I7LHH0</accession>
<sequence length="59" mass="6274">MARTAGDLFRVPNLIGDLLGGVHDAHAARTVQLRLVVIEDGAIGTVSFSEDPPDGGRRY</sequence>
<name>A0A7I7LHH0_9MYCO</name>
<gene>
    <name evidence="1" type="ORF">MSHO_41740</name>
</gene>
<evidence type="ECO:0000313" key="1">
    <source>
        <dbReference type="EMBL" id="BBX58829.1"/>
    </source>
</evidence>
<dbReference type="EMBL" id="AP022572">
    <property type="protein sequence ID" value="BBX58829.1"/>
    <property type="molecule type" value="Genomic_DNA"/>
</dbReference>
<dbReference type="KEGG" id="msho:MSHO_41740"/>
<protein>
    <submittedName>
        <fullName evidence="1">Uncharacterized protein</fullName>
    </submittedName>
</protein>
<evidence type="ECO:0000313" key="2">
    <source>
        <dbReference type="Proteomes" id="UP000467164"/>
    </source>
</evidence>
<reference evidence="1 2" key="1">
    <citation type="journal article" date="2019" name="Emerg. Microbes Infect.">
        <title>Comprehensive subspecies identification of 175 nontuberculous mycobacteria species based on 7547 genomic profiles.</title>
        <authorList>
            <person name="Matsumoto Y."/>
            <person name="Kinjo T."/>
            <person name="Motooka D."/>
            <person name="Nabeya D."/>
            <person name="Jung N."/>
            <person name="Uechi K."/>
            <person name="Horii T."/>
            <person name="Iida T."/>
            <person name="Fujita J."/>
            <person name="Nakamura S."/>
        </authorList>
    </citation>
    <scope>NUCLEOTIDE SEQUENCE [LARGE SCALE GENOMIC DNA]</scope>
    <source>
        <strain evidence="1 2">JCM 12657</strain>
    </source>
</reference>
<proteinExistence type="predicted"/>
<dbReference type="Proteomes" id="UP000467164">
    <property type="component" value="Chromosome"/>
</dbReference>